<dbReference type="Gene3D" id="1.10.10.650">
    <property type="entry name" value="RuvA domain 2-like"/>
    <property type="match status" value="1"/>
</dbReference>
<dbReference type="GO" id="GO:0008023">
    <property type="term" value="C:transcription elongation factor complex"/>
    <property type="evidence" value="ECO:0007669"/>
    <property type="project" value="TreeGrafter"/>
</dbReference>
<evidence type="ECO:0000259" key="14">
    <source>
        <dbReference type="PROSITE" id="PS50126"/>
    </source>
</evidence>
<dbReference type="Gene3D" id="1.10.150.850">
    <property type="entry name" value="Spt6, helix-hairpin-helix domain"/>
    <property type="match status" value="1"/>
</dbReference>
<dbReference type="GO" id="GO:0060429">
    <property type="term" value="P:epithelium development"/>
    <property type="evidence" value="ECO:0007669"/>
    <property type="project" value="UniProtKB-ARBA"/>
</dbReference>
<dbReference type="InterPro" id="IPR041692">
    <property type="entry name" value="HHH_9"/>
</dbReference>
<dbReference type="Gene3D" id="3.30.505.10">
    <property type="entry name" value="SH2 domain"/>
    <property type="match status" value="2"/>
</dbReference>
<dbReference type="Pfam" id="PF14641">
    <property type="entry name" value="HTH_44"/>
    <property type="match status" value="1"/>
</dbReference>
<dbReference type="FunFam" id="1.10.3500.10:FF:000006">
    <property type="entry name" value="Transcription elongation factor spt6"/>
    <property type="match status" value="1"/>
</dbReference>
<feature type="compositionally biased region" description="Polar residues" evidence="12">
    <location>
        <begin position="1662"/>
        <end position="1683"/>
    </location>
</feature>
<dbReference type="SUPFAM" id="SSF158832">
    <property type="entry name" value="Tex N-terminal region-like"/>
    <property type="match status" value="1"/>
</dbReference>
<evidence type="ECO:0000256" key="11">
    <source>
        <dbReference type="PROSITE-ProRule" id="PRU00191"/>
    </source>
</evidence>
<dbReference type="Gene3D" id="3.30.420.140">
    <property type="entry name" value="YqgF/RNase H-like domain"/>
    <property type="match status" value="1"/>
</dbReference>
<evidence type="ECO:0000256" key="12">
    <source>
        <dbReference type="SAM" id="MobiDB-lite"/>
    </source>
</evidence>
<proteinExistence type="inferred from homology"/>
<feature type="compositionally biased region" description="Basic residues" evidence="12">
    <location>
        <begin position="102"/>
        <end position="112"/>
    </location>
</feature>
<dbReference type="FunFam" id="3.30.505.10:FF:000030">
    <property type="entry name" value="Transcription elongation factor spt6"/>
    <property type="match status" value="1"/>
</dbReference>
<dbReference type="Gene3D" id="2.40.50.140">
    <property type="entry name" value="Nucleic acid-binding proteins"/>
    <property type="match status" value="1"/>
</dbReference>
<dbReference type="FunFam" id="3.30.505.10:FF:000089">
    <property type="entry name" value="Transcription elongation factor spt6"/>
    <property type="match status" value="1"/>
</dbReference>
<feature type="compositionally biased region" description="Polar residues" evidence="12">
    <location>
        <begin position="1622"/>
        <end position="1652"/>
    </location>
</feature>
<feature type="compositionally biased region" description="Acidic residues" evidence="12">
    <location>
        <begin position="217"/>
        <end position="240"/>
    </location>
</feature>
<evidence type="ECO:0000256" key="4">
    <source>
        <dbReference type="ARBA" id="ARBA00022553"/>
    </source>
</evidence>
<dbReference type="CDD" id="cd09918">
    <property type="entry name" value="SH2_Nterm_SPT6_like"/>
    <property type="match status" value="1"/>
</dbReference>
<feature type="compositionally biased region" description="Acidic residues" evidence="12">
    <location>
        <begin position="1"/>
        <end position="15"/>
    </location>
</feature>
<dbReference type="InterPro" id="IPR023323">
    <property type="entry name" value="Tex-like_dom_sf"/>
</dbReference>
<feature type="compositionally biased region" description="Acidic residues" evidence="12">
    <location>
        <begin position="81"/>
        <end position="95"/>
    </location>
</feature>
<dbReference type="InterPro" id="IPR010994">
    <property type="entry name" value="RuvA_2-like"/>
</dbReference>
<feature type="compositionally biased region" description="Acidic residues" evidence="12">
    <location>
        <begin position="25"/>
        <end position="39"/>
    </location>
</feature>
<dbReference type="InterPro" id="IPR003029">
    <property type="entry name" value="S1_domain"/>
</dbReference>
<evidence type="ECO:0000256" key="3">
    <source>
        <dbReference type="ARBA" id="ARBA00020248"/>
    </source>
</evidence>
<dbReference type="GO" id="GO:0042393">
    <property type="term" value="F:histone binding"/>
    <property type="evidence" value="ECO:0007669"/>
    <property type="project" value="TreeGrafter"/>
</dbReference>
<feature type="compositionally biased region" description="Basic and acidic residues" evidence="12">
    <location>
        <begin position="40"/>
        <end position="50"/>
    </location>
</feature>
<evidence type="ECO:0000256" key="10">
    <source>
        <dbReference type="PIRNR" id="PIRNR036947"/>
    </source>
</evidence>
<dbReference type="GO" id="GO:0034728">
    <property type="term" value="P:nucleosome organization"/>
    <property type="evidence" value="ECO:0007669"/>
    <property type="project" value="TreeGrafter"/>
</dbReference>
<dbReference type="SMART" id="SM00316">
    <property type="entry name" value="S1"/>
    <property type="match status" value="1"/>
</dbReference>
<feature type="compositionally biased region" description="Polar residues" evidence="12">
    <location>
        <begin position="1602"/>
        <end position="1612"/>
    </location>
</feature>
<dbReference type="FunFam" id="1.10.10.650:FF:000002">
    <property type="entry name" value="Transcription elongation factor spt6"/>
    <property type="match status" value="1"/>
</dbReference>
<keyword evidence="11" id="KW-0727">SH2 domain</keyword>
<feature type="region of interest" description="Disordered" evidence="12">
    <location>
        <begin position="1585"/>
        <end position="1703"/>
    </location>
</feature>
<dbReference type="SMART" id="SM00252">
    <property type="entry name" value="SH2"/>
    <property type="match status" value="1"/>
</dbReference>
<dbReference type="Gene3D" id="1.10.3500.10">
    <property type="entry name" value="Tex N-terminal region-like"/>
    <property type="match status" value="1"/>
</dbReference>
<keyword evidence="4" id="KW-0597">Phosphoprotein</keyword>
<dbReference type="PROSITE" id="PS50126">
    <property type="entry name" value="S1"/>
    <property type="match status" value="1"/>
</dbReference>
<evidence type="ECO:0000256" key="9">
    <source>
        <dbReference type="ARBA" id="ARBA00070625"/>
    </source>
</evidence>
<feature type="domain" description="S1 motif" evidence="14">
    <location>
        <begin position="1204"/>
        <end position="1259"/>
    </location>
</feature>
<evidence type="ECO:0000256" key="6">
    <source>
        <dbReference type="ARBA" id="ARBA00023163"/>
    </source>
</evidence>
<dbReference type="Pfam" id="PF14639">
    <property type="entry name" value="YqgF"/>
    <property type="match status" value="1"/>
</dbReference>
<dbReference type="InterPro" id="IPR037027">
    <property type="entry name" value="YqgF/RNaseH-like_dom_sf"/>
</dbReference>
<dbReference type="GO" id="GO:0140673">
    <property type="term" value="P:transcription elongation-coupled chromatin remodeling"/>
    <property type="evidence" value="ECO:0007669"/>
    <property type="project" value="InterPro"/>
</dbReference>
<dbReference type="Pfam" id="PF22706">
    <property type="entry name" value="Tex_central_region"/>
    <property type="match status" value="1"/>
</dbReference>
<dbReference type="PROSITE" id="PS50001">
    <property type="entry name" value="SH2"/>
    <property type="match status" value="1"/>
</dbReference>
<evidence type="ECO:0000313" key="16">
    <source>
        <dbReference type="Proteomes" id="UP000827092"/>
    </source>
</evidence>
<feature type="compositionally biased region" description="Acidic residues" evidence="12">
    <location>
        <begin position="163"/>
        <end position="180"/>
    </location>
</feature>
<dbReference type="PANTHER" id="PTHR10145:SF6">
    <property type="entry name" value="TRANSCRIPTION ELONGATION FACTOR SPT6"/>
    <property type="match status" value="1"/>
</dbReference>
<dbReference type="Pfam" id="PF17674">
    <property type="entry name" value="HHH_9"/>
    <property type="match status" value="1"/>
</dbReference>
<dbReference type="SUPFAM" id="SSF53098">
    <property type="entry name" value="Ribonuclease H-like"/>
    <property type="match status" value="1"/>
</dbReference>
<keyword evidence="8 10" id="KW-0539">Nucleus</keyword>
<dbReference type="SUPFAM" id="SSF55550">
    <property type="entry name" value="SH2 domain"/>
    <property type="match status" value="1"/>
</dbReference>
<dbReference type="PIRSF" id="PIRSF036947">
    <property type="entry name" value="Spt6"/>
    <property type="match status" value="1"/>
</dbReference>
<dbReference type="Pfam" id="PF14635">
    <property type="entry name" value="HHH_7"/>
    <property type="match status" value="1"/>
</dbReference>
<dbReference type="InterPro" id="IPR012340">
    <property type="entry name" value="NA-bd_OB-fold"/>
</dbReference>
<feature type="region of interest" description="Disordered" evidence="12">
    <location>
        <begin position="1"/>
        <end position="191"/>
    </location>
</feature>
<dbReference type="GO" id="GO:0003677">
    <property type="term" value="F:DNA binding"/>
    <property type="evidence" value="ECO:0007669"/>
    <property type="project" value="InterPro"/>
</dbReference>
<gene>
    <name evidence="15" type="ORF">JTE90_004806</name>
</gene>
<dbReference type="InterPro" id="IPR032706">
    <property type="entry name" value="Spt6_HHH"/>
</dbReference>
<dbReference type="InterPro" id="IPR035420">
    <property type="entry name" value="Spt6_SH2"/>
</dbReference>
<dbReference type="InterPro" id="IPR042066">
    <property type="entry name" value="Spt6_death-like"/>
</dbReference>
<keyword evidence="6 10" id="KW-0804">Transcription</keyword>
<dbReference type="CDD" id="cd09928">
    <property type="entry name" value="SH2_Cterm_SPT6_like"/>
    <property type="match status" value="1"/>
</dbReference>
<dbReference type="InterPro" id="IPR028088">
    <property type="entry name" value="Spt6_HTH_DNA-bd_dom"/>
</dbReference>
<accession>A0AAV6VGZ2</accession>
<dbReference type="InterPro" id="IPR028231">
    <property type="entry name" value="Spt6_YqgF"/>
</dbReference>
<dbReference type="InterPro" id="IPR012337">
    <property type="entry name" value="RNaseH-like_sf"/>
</dbReference>
<dbReference type="InterPro" id="IPR023319">
    <property type="entry name" value="Tex-like_HTH_dom_sf"/>
</dbReference>
<feature type="domain" description="SH2" evidence="13">
    <location>
        <begin position="1302"/>
        <end position="1410"/>
    </location>
</feature>
<dbReference type="Gene3D" id="1.10.10.2740">
    <property type="entry name" value="Spt6, Death-like domain"/>
    <property type="match status" value="1"/>
</dbReference>
<dbReference type="InterPro" id="IPR017072">
    <property type="entry name" value="TF_Spt6"/>
</dbReference>
<dbReference type="FunFam" id="2.40.50.140:FF:000494">
    <property type="entry name" value="Suppressor of Ty 6 homolog"/>
    <property type="match status" value="1"/>
</dbReference>
<evidence type="ECO:0000313" key="15">
    <source>
        <dbReference type="EMBL" id="KAG8195802.1"/>
    </source>
</evidence>
<evidence type="ECO:0000259" key="13">
    <source>
        <dbReference type="PROSITE" id="PS50001"/>
    </source>
</evidence>
<evidence type="ECO:0000256" key="1">
    <source>
        <dbReference type="ARBA" id="ARBA00004123"/>
    </source>
</evidence>
<dbReference type="InterPro" id="IPR028083">
    <property type="entry name" value="Spt6_acidic_N_dom"/>
</dbReference>
<keyword evidence="16" id="KW-1185">Reference proteome</keyword>
<feature type="compositionally biased region" description="Acidic residues" evidence="12">
    <location>
        <begin position="116"/>
        <end position="126"/>
    </location>
</feature>
<dbReference type="FunFam" id="3.30.420.140:FF:000004">
    <property type="entry name" value="Transcription elongation factor spt6"/>
    <property type="match status" value="1"/>
</dbReference>
<dbReference type="Pfam" id="PF00575">
    <property type="entry name" value="S1"/>
    <property type="match status" value="1"/>
</dbReference>
<evidence type="ECO:0000256" key="2">
    <source>
        <dbReference type="ARBA" id="ARBA00009253"/>
    </source>
</evidence>
<evidence type="ECO:0000256" key="5">
    <source>
        <dbReference type="ARBA" id="ARBA00023054"/>
    </source>
</evidence>
<dbReference type="InterPro" id="IPR055179">
    <property type="entry name" value="Tex-like_central_region"/>
</dbReference>
<dbReference type="Pfam" id="PF14632">
    <property type="entry name" value="SPT6_acidic"/>
    <property type="match status" value="1"/>
</dbReference>
<evidence type="ECO:0000256" key="7">
    <source>
        <dbReference type="ARBA" id="ARBA00023186"/>
    </source>
</evidence>
<dbReference type="SUPFAM" id="SSF50249">
    <property type="entry name" value="Nucleic acid-binding proteins"/>
    <property type="match status" value="1"/>
</dbReference>
<keyword evidence="7" id="KW-0143">Chaperone</keyword>
<keyword evidence="5" id="KW-0175">Coiled coil</keyword>
<dbReference type="InterPro" id="IPR000980">
    <property type="entry name" value="SH2"/>
</dbReference>
<feature type="region of interest" description="Disordered" evidence="12">
    <location>
        <begin position="217"/>
        <end position="251"/>
    </location>
</feature>
<dbReference type="FunFam" id="1.10.150.850:FF:000004">
    <property type="entry name" value="Transcription elongation factor SPT6"/>
    <property type="match status" value="1"/>
</dbReference>
<dbReference type="InterPro" id="IPR036860">
    <property type="entry name" value="SH2_dom_sf"/>
</dbReference>
<dbReference type="Proteomes" id="UP000827092">
    <property type="component" value="Unassembled WGS sequence"/>
</dbReference>
<comment type="similarity">
    <text evidence="2 10">Belongs to the SPT6 family.</text>
</comment>
<comment type="subcellular location">
    <subcellularLocation>
        <location evidence="1 10">Nucleus</location>
    </subcellularLocation>
</comment>
<feature type="compositionally biased region" description="Acidic residues" evidence="12">
    <location>
        <begin position="51"/>
        <end position="69"/>
    </location>
</feature>
<name>A0AAV6VGZ2_9ARAC</name>
<feature type="compositionally biased region" description="Acidic residues" evidence="12">
    <location>
        <begin position="138"/>
        <end position="150"/>
    </location>
</feature>
<dbReference type="Pfam" id="PF14633">
    <property type="entry name" value="SH2_2"/>
    <property type="match status" value="1"/>
</dbReference>
<protein>
    <recommendedName>
        <fullName evidence="3">Transcription elongation factor SPT6</fullName>
    </recommendedName>
    <alternativeName>
        <fullName evidence="9">Transcription elongation factor spt6</fullName>
    </alternativeName>
</protein>
<evidence type="ECO:0000256" key="8">
    <source>
        <dbReference type="ARBA" id="ARBA00023242"/>
    </source>
</evidence>
<dbReference type="GO" id="GO:0031491">
    <property type="term" value="F:nucleosome binding"/>
    <property type="evidence" value="ECO:0007669"/>
    <property type="project" value="TreeGrafter"/>
</dbReference>
<comment type="function">
    <text evidence="10">Histone H3-H4 chaperone that plays a role in maintenance of chromatin structure during RNA polymerase II transcription elongation.</text>
</comment>
<reference evidence="15 16" key="1">
    <citation type="journal article" date="2022" name="Nat. Ecol. Evol.">
        <title>A masculinizing supergene underlies an exaggerated male reproductive morph in a spider.</title>
        <authorList>
            <person name="Hendrickx F."/>
            <person name="De Corte Z."/>
            <person name="Sonet G."/>
            <person name="Van Belleghem S.M."/>
            <person name="Kostlbacher S."/>
            <person name="Vangestel C."/>
        </authorList>
    </citation>
    <scope>NUCLEOTIDE SEQUENCE [LARGE SCALE GENOMIC DNA]</scope>
    <source>
        <strain evidence="15">W744_W776</strain>
    </source>
</reference>
<dbReference type="FunFam" id="1.10.10.2740:FF:000001">
    <property type="entry name" value="Transcription elongation factor spt6"/>
    <property type="match status" value="1"/>
</dbReference>
<dbReference type="InterPro" id="IPR035019">
    <property type="entry name" value="Spt6_SH2_N"/>
</dbReference>
<dbReference type="SUPFAM" id="SSF47781">
    <property type="entry name" value="RuvA domain 2-like"/>
    <property type="match status" value="2"/>
</dbReference>
<sequence>MADFVESEAEESEDEIINRKRKPLDDEEDEEEDDANDDEEKCREEMKDLINDDEEEEEEEDKDNSDSDDEVGKKKKRQHEDYDDGLEDEDYDLLEENLGVKVQRKKKFKRLRRIEDESDDEDAGEERDDREAIANELFEGDEGEGDEEEVRDTVDDTQIGALEESEGESDESDFIVDDDGQPISKGKKKKHIKYNDAALQEAQEIFGVDFDYADFAQEGDEYEDEEIEEDYEDEDEDEEGGEARPKTKKAARKRTAKKSIFDVFEPVELERSHLTDRDNKIRSKDEPERFQLRRIPVTEVKDEEEFEVEAEWIYKQAFSIPTISIQEGEHSGTGHQPIAGRKNPSAVGKIREALKFIRNQNLEVPFIAFYRKEYVEPDLNINDLWTVYKWDEKWCQLKARKDNLEKLFKKMQQYQGDVIAADPEKPLPDGWRTLENSDISRLQKSQTFEEVQDCYAHFMLYYGHDVPAMKESLRKKELKEKELQDTPTEEAETKIKHIPHKDSYIVCKEAGLDGLANKFGLTPDQFGENLRDNYQRHEVDQYPVEPKEVASDFVCRRFPTADDCLSAAKYMVATQISREPAVRRCVRQVYFERAKLNVKPTKKGLKEIDENHACYSMKYLKNKPVKDLRGDQFLKLHMAERDGFLTIEIGLERQGERGSGHGYLEEIKQLYERDEFSKNVQDWNEQRVQALETALIKILYSTFEKELKMKLLNEAHEGIIKACCRKLYNWLKVAPYVVDPQIEEEDDFDTRGGVRVLSIAYTPDREVPAFCAMMDGDGEVMEYLRLPFLLNRRNAWKEKDRMLKENDLEQLKDMILAKKPHVVVVAAESREATMIVEDVKQVINELVDNEGFPPINVELMENELGVLYMNSKKGEADFRDYPPLLRQAISLGRRLQDPLVEFSQLCTPDEDILCLKYHPLQGEMNKDELLNGLHLEFINRTNEVGVDFNKAIQFNHTANIVQFICGLGPRKGTFLIKTLKTSNQQLESRTQLITFCKMGPKVFINCAGFIKIDTASLVESTETYVEVLDGSRVHPEAYEWARKMAVDALEYDDTSDDVNPAGALEEILDNPEKLKDLDLDAFAEELERQGFGNKSITLYDIRAELNHKYKDLRTPYRPSNPEEIFNMLTKEIPETFYIGKLVLVYVVGIARRKPKADLLENANPIRNEETGLWQCPFCLKRDFPELSDVWSHFDDASCPGQAMGVRVRLDNSISGFIPTKMISDKHVTNPEDRVKIGMTLHARITKIDIERFNVDLTTRSSDLCDKNNEWRPPKDLYYDLVAEDKDHKTADDTAKKQNRQVYFKRVIVHPSFKNVSYKESEKLLESMDQGDVIIRPSSKGNDHLTATWKVADGINQHIDVKEEGKDNEFSLGRSLIIGNEAFEDLDEIIARHIQPMSSFARDLLNFRYYVEADGGNPEEMKKILMEEKKKVANKIHYYVSAFRKTPGKFILSYLPRNEVRHEFIKVTPDGLFYRERTFRSVNSLFKWFKEHFRDPIPRTPQSVRTPMGQSSYIANTPSINLANLDPQAIQRAAANLPSHVFNALSQVAGQTPAANFQGPSNYGTGYSGAAGGNYNYQPYTPSQPVATPMTITPSYHAVPTPAHSQIATPRNYPQTPQQQQPNNWSHPASQTPSRQTPKSTNPNPASNPSVQDWQRMAELWAKQSQATLAPGQTTPRTPANRGSPSPMLIESTPADATPLIDEF</sequence>
<dbReference type="EMBL" id="JAFNEN010000078">
    <property type="protein sequence ID" value="KAG8195802.1"/>
    <property type="molecule type" value="Genomic_DNA"/>
</dbReference>
<dbReference type="PANTHER" id="PTHR10145">
    <property type="entry name" value="TRANSCRIPTION ELONGATION FACTOR SPT6"/>
    <property type="match status" value="1"/>
</dbReference>
<dbReference type="CDD" id="cd00164">
    <property type="entry name" value="S1_like"/>
    <property type="match status" value="1"/>
</dbReference>
<dbReference type="InterPro" id="IPR035018">
    <property type="entry name" value="Spt6_SH2_C"/>
</dbReference>
<organism evidence="15 16">
    <name type="scientific">Oedothorax gibbosus</name>
    <dbReference type="NCBI Taxonomy" id="931172"/>
    <lineage>
        <taxon>Eukaryota</taxon>
        <taxon>Metazoa</taxon>
        <taxon>Ecdysozoa</taxon>
        <taxon>Arthropoda</taxon>
        <taxon>Chelicerata</taxon>
        <taxon>Arachnida</taxon>
        <taxon>Araneae</taxon>
        <taxon>Araneomorphae</taxon>
        <taxon>Entelegynae</taxon>
        <taxon>Araneoidea</taxon>
        <taxon>Linyphiidae</taxon>
        <taxon>Erigoninae</taxon>
        <taxon>Oedothorax</taxon>
    </lineage>
</organism>
<comment type="caution">
    <text evidence="15">The sequence shown here is derived from an EMBL/GenBank/DDBJ whole genome shotgun (WGS) entry which is preliminary data.</text>
</comment>